<dbReference type="InterPro" id="IPR050364">
    <property type="entry name" value="Cytochrome_P450_fung"/>
</dbReference>
<comment type="caution">
    <text evidence="11">The sequence shown here is derived from an EMBL/GenBank/DDBJ whole genome shotgun (WGS) entry which is preliminary data.</text>
</comment>
<reference evidence="11" key="1">
    <citation type="submission" date="2023-03" db="EMBL/GenBank/DDBJ databases">
        <title>Massive genome expansion in bonnet fungi (Mycena s.s.) driven by repeated elements and novel gene families across ecological guilds.</title>
        <authorList>
            <consortium name="Lawrence Berkeley National Laboratory"/>
            <person name="Harder C.B."/>
            <person name="Miyauchi S."/>
            <person name="Viragh M."/>
            <person name="Kuo A."/>
            <person name="Thoen E."/>
            <person name="Andreopoulos B."/>
            <person name="Lu D."/>
            <person name="Skrede I."/>
            <person name="Drula E."/>
            <person name="Henrissat B."/>
            <person name="Morin E."/>
            <person name="Kohler A."/>
            <person name="Barry K."/>
            <person name="LaButti K."/>
            <person name="Morin E."/>
            <person name="Salamov A."/>
            <person name="Lipzen A."/>
            <person name="Mereny Z."/>
            <person name="Hegedus B."/>
            <person name="Baldrian P."/>
            <person name="Stursova M."/>
            <person name="Weitz H."/>
            <person name="Taylor A."/>
            <person name="Grigoriev I.V."/>
            <person name="Nagy L.G."/>
            <person name="Martin F."/>
            <person name="Kauserud H."/>
        </authorList>
    </citation>
    <scope>NUCLEOTIDE SEQUENCE</scope>
    <source>
        <strain evidence="11">CBHHK188m</strain>
    </source>
</reference>
<feature type="binding site" description="axial binding residue" evidence="9">
    <location>
        <position position="444"/>
    </location>
    <ligand>
        <name>heme</name>
        <dbReference type="ChEBI" id="CHEBI:30413"/>
    </ligand>
    <ligandPart>
        <name>Fe</name>
        <dbReference type="ChEBI" id="CHEBI:18248"/>
    </ligandPart>
</feature>
<accession>A0AAD7KIM5</accession>
<evidence type="ECO:0000256" key="1">
    <source>
        <dbReference type="ARBA" id="ARBA00001971"/>
    </source>
</evidence>
<dbReference type="InterPro" id="IPR002401">
    <property type="entry name" value="Cyt_P450_E_grp-I"/>
</dbReference>
<dbReference type="GO" id="GO:0020037">
    <property type="term" value="F:heme binding"/>
    <property type="evidence" value="ECO:0007669"/>
    <property type="project" value="InterPro"/>
</dbReference>
<dbReference type="PRINTS" id="PR00463">
    <property type="entry name" value="EP450I"/>
</dbReference>
<dbReference type="GO" id="GO:0005506">
    <property type="term" value="F:iron ion binding"/>
    <property type="evidence" value="ECO:0007669"/>
    <property type="project" value="InterPro"/>
</dbReference>
<dbReference type="InterPro" id="IPR001128">
    <property type="entry name" value="Cyt_P450"/>
</dbReference>
<evidence type="ECO:0000256" key="8">
    <source>
        <dbReference type="ARBA" id="ARBA00023033"/>
    </source>
</evidence>
<evidence type="ECO:0000313" key="11">
    <source>
        <dbReference type="EMBL" id="KAJ7783872.1"/>
    </source>
</evidence>
<keyword evidence="12" id="KW-1185">Reference proteome</keyword>
<dbReference type="GO" id="GO:0016705">
    <property type="term" value="F:oxidoreductase activity, acting on paired donors, with incorporation or reduction of molecular oxygen"/>
    <property type="evidence" value="ECO:0007669"/>
    <property type="project" value="InterPro"/>
</dbReference>
<keyword evidence="4 9" id="KW-0349">Heme</keyword>
<dbReference type="InterPro" id="IPR036396">
    <property type="entry name" value="Cyt_P450_sf"/>
</dbReference>
<gene>
    <name evidence="11" type="ORF">DFH07DRAFT_727691</name>
</gene>
<evidence type="ECO:0000256" key="3">
    <source>
        <dbReference type="ARBA" id="ARBA00010617"/>
    </source>
</evidence>
<evidence type="ECO:0000256" key="7">
    <source>
        <dbReference type="ARBA" id="ARBA00023004"/>
    </source>
</evidence>
<protein>
    <submittedName>
        <fullName evidence="11">Cytochrome P450</fullName>
    </submittedName>
</protein>
<dbReference type="Pfam" id="PF00067">
    <property type="entry name" value="p450"/>
    <property type="match status" value="1"/>
</dbReference>
<dbReference type="CDD" id="cd11065">
    <property type="entry name" value="CYP64-like"/>
    <property type="match status" value="1"/>
</dbReference>
<evidence type="ECO:0000256" key="10">
    <source>
        <dbReference type="RuleBase" id="RU000461"/>
    </source>
</evidence>
<evidence type="ECO:0000256" key="9">
    <source>
        <dbReference type="PIRSR" id="PIRSR602401-1"/>
    </source>
</evidence>
<dbReference type="SUPFAM" id="SSF48264">
    <property type="entry name" value="Cytochrome P450"/>
    <property type="match status" value="1"/>
</dbReference>
<organism evidence="11 12">
    <name type="scientific">Mycena maculata</name>
    <dbReference type="NCBI Taxonomy" id="230809"/>
    <lineage>
        <taxon>Eukaryota</taxon>
        <taxon>Fungi</taxon>
        <taxon>Dikarya</taxon>
        <taxon>Basidiomycota</taxon>
        <taxon>Agaricomycotina</taxon>
        <taxon>Agaricomycetes</taxon>
        <taxon>Agaricomycetidae</taxon>
        <taxon>Agaricales</taxon>
        <taxon>Marasmiineae</taxon>
        <taxon>Mycenaceae</taxon>
        <taxon>Mycena</taxon>
    </lineage>
</organism>
<keyword evidence="7 9" id="KW-0408">Iron</keyword>
<comment type="pathway">
    <text evidence="2">Secondary metabolite biosynthesis.</text>
</comment>
<comment type="cofactor">
    <cofactor evidence="1 9">
        <name>heme</name>
        <dbReference type="ChEBI" id="CHEBI:30413"/>
    </cofactor>
</comment>
<evidence type="ECO:0000256" key="2">
    <source>
        <dbReference type="ARBA" id="ARBA00005179"/>
    </source>
</evidence>
<comment type="similarity">
    <text evidence="3 10">Belongs to the cytochrome P450 family.</text>
</comment>
<dbReference type="Proteomes" id="UP001215280">
    <property type="component" value="Unassembled WGS sequence"/>
</dbReference>
<dbReference type="PANTHER" id="PTHR46300">
    <property type="entry name" value="P450, PUTATIVE (EUROFUNG)-RELATED-RELATED"/>
    <property type="match status" value="1"/>
</dbReference>
<proteinExistence type="inferred from homology"/>
<evidence type="ECO:0000256" key="6">
    <source>
        <dbReference type="ARBA" id="ARBA00023002"/>
    </source>
</evidence>
<dbReference type="InterPro" id="IPR017972">
    <property type="entry name" value="Cyt_P450_CS"/>
</dbReference>
<evidence type="ECO:0000313" key="12">
    <source>
        <dbReference type="Proteomes" id="UP001215280"/>
    </source>
</evidence>
<dbReference type="EMBL" id="JARJLG010000002">
    <property type="protein sequence ID" value="KAJ7783872.1"/>
    <property type="molecule type" value="Genomic_DNA"/>
</dbReference>
<dbReference type="GO" id="GO:0004497">
    <property type="term" value="F:monooxygenase activity"/>
    <property type="evidence" value="ECO:0007669"/>
    <property type="project" value="UniProtKB-KW"/>
</dbReference>
<evidence type="ECO:0000256" key="5">
    <source>
        <dbReference type="ARBA" id="ARBA00022723"/>
    </source>
</evidence>
<dbReference type="PROSITE" id="PS00086">
    <property type="entry name" value="CYTOCHROME_P450"/>
    <property type="match status" value="1"/>
</dbReference>
<sequence length="516" mass="58097">MREISSLESLTALSLLCCAVAYFWTKFSLFKSRLVCLPLPPGPKAKWMGSVVNLPRIRPWITYGTEWKDLYGDLIYIRVFGNPILVLNTAVVTTDLLEKRGGIYSSRPVRTMIVELIGWDWLVSAFPYGAFWQKHRIMFHRHLPANESSTRWRPLQIQETHELLRSLLLHPAEFRYHIRKASAGIVLKMTYGLRVGTGDEYIMLADKALASLAEAGIFGTYLVDYIPLLKHAPSWFSFKRKALAWRELTRAMLNSPFTSVKEELAQGTATHCLVSEELERLSVSADPATDESIIKNVAATMYAAGADTVVSAISAFFLAMSIYPEVQARGQAEIDKVIGYGQRLPLFTDRPQLPFIDYICFELLRWNPVTPLGLAHYVTEDDEYRGFRIPKGTTVLPNVWAILHDPEMYPDPSSFSPQRFAPENQGDGINQIPEAPFGFGRRLCPGRYLAFDTLWIVVASILAVYDISKEKDETGAFKEPVVEFTPHLLSHPLPFACGITPRSTAACQLIGQETNT</sequence>
<keyword evidence="5 9" id="KW-0479">Metal-binding</keyword>
<dbReference type="AlphaFoldDB" id="A0AAD7KIM5"/>
<dbReference type="Gene3D" id="1.10.630.10">
    <property type="entry name" value="Cytochrome P450"/>
    <property type="match status" value="1"/>
</dbReference>
<evidence type="ECO:0000256" key="4">
    <source>
        <dbReference type="ARBA" id="ARBA00022617"/>
    </source>
</evidence>
<keyword evidence="8 10" id="KW-0503">Monooxygenase</keyword>
<name>A0AAD7KIM5_9AGAR</name>
<keyword evidence="6 10" id="KW-0560">Oxidoreductase</keyword>
<dbReference type="PANTHER" id="PTHR46300:SF7">
    <property type="entry name" value="P450, PUTATIVE (EUROFUNG)-RELATED"/>
    <property type="match status" value="1"/>
</dbReference>